<dbReference type="InterPro" id="IPR001296">
    <property type="entry name" value="Glyco_trans_1"/>
</dbReference>
<name>A0A428ZKH9_KIBAR</name>
<reference evidence="4 5" key="1">
    <citation type="submission" date="2018-05" db="EMBL/GenBank/DDBJ databases">
        <title>Evolution of GPA BGCs.</title>
        <authorList>
            <person name="Waglechner N."/>
            <person name="Wright G.D."/>
        </authorList>
    </citation>
    <scope>NUCLEOTIDE SEQUENCE [LARGE SCALE GENOMIC DNA]</scope>
    <source>
        <strain evidence="4 5">A82846</strain>
    </source>
</reference>
<feature type="compositionally biased region" description="Basic residues" evidence="2">
    <location>
        <begin position="1"/>
        <end position="10"/>
    </location>
</feature>
<evidence type="ECO:0000256" key="2">
    <source>
        <dbReference type="SAM" id="MobiDB-lite"/>
    </source>
</evidence>
<dbReference type="AlphaFoldDB" id="A0A428ZKH9"/>
<sequence length="347" mass="38778">MRGQPRHTMSHCRTSVPELRHGTRRRRGREQPGTGALMLNVLVWHVHGAWTTSFVHGRHRYLLPMGPWGGGRMGRDWPEDAVEIPFDRVRQEPVDVVVLQQPDQIELADQVLGGRQVPMIYVEHNTPKGNVPCTRHPIAERDDIRLVHVTHFNELMWDSGRAPTTVIEHGIVDPGERYTGELARAGVVINEPVRRGRVTGTDLLPAFAAAVPVDIFGMGLDGLDGCGGRIQSHGDLPTHRLHDELARRRVYLHTTRWTSLGLSLIEAMHLGMPIVALATTEALRAVPPDAGLISTDVDELADGLAWLVREPESARRIGKQARQHALARYGLTKFLRDWDELLMEVSS</sequence>
<feature type="region of interest" description="Disordered" evidence="2">
    <location>
        <begin position="1"/>
        <end position="32"/>
    </location>
</feature>
<evidence type="ECO:0000256" key="1">
    <source>
        <dbReference type="ARBA" id="ARBA00022679"/>
    </source>
</evidence>
<dbReference type="SUPFAM" id="SSF53756">
    <property type="entry name" value="UDP-Glycosyltransferase/glycogen phosphorylase"/>
    <property type="match status" value="1"/>
</dbReference>
<comment type="caution">
    <text evidence="4">The sequence shown here is derived from an EMBL/GenBank/DDBJ whole genome shotgun (WGS) entry which is preliminary data.</text>
</comment>
<gene>
    <name evidence="4" type="ORF">DMH04_08160</name>
</gene>
<dbReference type="PANTHER" id="PTHR12526">
    <property type="entry name" value="GLYCOSYLTRANSFERASE"/>
    <property type="match status" value="1"/>
</dbReference>
<evidence type="ECO:0000313" key="5">
    <source>
        <dbReference type="Proteomes" id="UP000287547"/>
    </source>
</evidence>
<keyword evidence="1 4" id="KW-0808">Transferase</keyword>
<feature type="domain" description="Glycosyl transferase family 1" evidence="3">
    <location>
        <begin position="229"/>
        <end position="323"/>
    </location>
</feature>
<dbReference type="PANTHER" id="PTHR12526:SF627">
    <property type="entry name" value="D-RHAMNOSYLTRANSFERASE WBPZ"/>
    <property type="match status" value="1"/>
</dbReference>
<dbReference type="Proteomes" id="UP000287547">
    <property type="component" value="Unassembled WGS sequence"/>
</dbReference>
<evidence type="ECO:0000259" key="3">
    <source>
        <dbReference type="Pfam" id="PF00534"/>
    </source>
</evidence>
<accession>A0A428ZKH9</accession>
<dbReference type="Pfam" id="PF00534">
    <property type="entry name" value="Glycos_transf_1"/>
    <property type="match status" value="1"/>
</dbReference>
<organism evidence="4 5">
    <name type="scientific">Kibdelosporangium aridum</name>
    <dbReference type="NCBI Taxonomy" id="2030"/>
    <lineage>
        <taxon>Bacteria</taxon>
        <taxon>Bacillati</taxon>
        <taxon>Actinomycetota</taxon>
        <taxon>Actinomycetes</taxon>
        <taxon>Pseudonocardiales</taxon>
        <taxon>Pseudonocardiaceae</taxon>
        <taxon>Kibdelosporangium</taxon>
    </lineage>
</organism>
<dbReference type="OrthoDB" id="9794513at2"/>
<dbReference type="GO" id="GO:0016757">
    <property type="term" value="F:glycosyltransferase activity"/>
    <property type="evidence" value="ECO:0007669"/>
    <property type="project" value="InterPro"/>
</dbReference>
<dbReference type="CDD" id="cd03801">
    <property type="entry name" value="GT4_PimA-like"/>
    <property type="match status" value="1"/>
</dbReference>
<proteinExistence type="predicted"/>
<evidence type="ECO:0000313" key="4">
    <source>
        <dbReference type="EMBL" id="RSM88597.1"/>
    </source>
</evidence>
<dbReference type="Gene3D" id="3.40.50.2000">
    <property type="entry name" value="Glycogen Phosphorylase B"/>
    <property type="match status" value="1"/>
</dbReference>
<dbReference type="EMBL" id="QHKI01000004">
    <property type="protein sequence ID" value="RSM88597.1"/>
    <property type="molecule type" value="Genomic_DNA"/>
</dbReference>
<protein>
    <submittedName>
        <fullName evidence="4">Glycosyl transferase</fullName>
    </submittedName>
</protein>